<feature type="domain" description="Heterokaryon incompatibility" evidence="1">
    <location>
        <begin position="73"/>
        <end position="276"/>
    </location>
</feature>
<dbReference type="Proteomes" id="UP001197093">
    <property type="component" value="Unassembled WGS sequence"/>
</dbReference>
<dbReference type="InterPro" id="IPR010730">
    <property type="entry name" value="HET"/>
</dbReference>
<dbReference type="PANTHER" id="PTHR24148:SF73">
    <property type="entry name" value="HET DOMAIN PROTEIN (AFU_ORTHOLOGUE AFUA_8G01020)"/>
    <property type="match status" value="1"/>
</dbReference>
<name>A0AAD4ERL0_9PEZI</name>
<accession>A0AAD4ERL0</accession>
<keyword evidence="3" id="KW-1185">Reference proteome</keyword>
<gene>
    <name evidence="2" type="ORF">NEMBOFW57_008596</name>
</gene>
<proteinExistence type="predicted"/>
<evidence type="ECO:0000313" key="3">
    <source>
        <dbReference type="Proteomes" id="UP001197093"/>
    </source>
</evidence>
<evidence type="ECO:0000313" key="2">
    <source>
        <dbReference type="EMBL" id="KAG7286288.1"/>
    </source>
</evidence>
<dbReference type="Pfam" id="PF06985">
    <property type="entry name" value="HET"/>
    <property type="match status" value="1"/>
</dbReference>
<dbReference type="InterPro" id="IPR052895">
    <property type="entry name" value="HetReg/Transcr_Mod"/>
</dbReference>
<evidence type="ECO:0000259" key="1">
    <source>
        <dbReference type="Pfam" id="PF06985"/>
    </source>
</evidence>
<dbReference type="AlphaFoldDB" id="A0AAD4ERL0"/>
<reference evidence="2" key="1">
    <citation type="submission" date="2023-02" db="EMBL/GenBank/DDBJ databases">
        <authorList>
            <person name="Palmer J.M."/>
        </authorList>
    </citation>
    <scope>NUCLEOTIDE SEQUENCE</scope>
    <source>
        <strain evidence="2">FW57</strain>
    </source>
</reference>
<dbReference type="EMBL" id="JAHCVI010000004">
    <property type="protein sequence ID" value="KAG7286288.1"/>
    <property type="molecule type" value="Genomic_DNA"/>
</dbReference>
<sequence length="577" mass="65516">MEVTQTFHVSSFLCAQLCPTFSYSVVPLPSAATHIRLIELEPPQVPDLSSYPAVEAPLKCRIFSVPLTQLPSFNALSYTWGEDKAARYLHVQPSRAADDGAATTFGWLRITPALDEALRHIRQPSEAVRMWVDQICIDQDNIPEKNAQVSAMKDVYSSAGGVLIWLGPSTPHSDWFIERMRALWTVAREEGLDQLFGTAWRPSGDHLRRQFVSKVTAAFRAPDQPVGDESFQRLLGRASAALFGEGEIHNKKEIFRKELRAWLRRPWFTRVWVLQEYGFARTAAFMCGTKYIDVELFKHAWTLVKLLGLIPGVDMKRDDIREGISRRTGVYYMGFDDLLESLSRLRLRCLAAKRGNDLRLPLCEVVKEVYSSNRPQILATDPRDRIYALLNLSRDARHMGIEPDYSDSLTTDQLYTQVSRTILESSPEGIQLFELVQYPKNIENDEAASLRLPSWVPDFSRPRGSIAGQGEPYAPTWKAVSAQFLPTDDDRVLGLRAIIVDHVELTGEVWNCREEGWDDHDITQFLSYLHKIQRLCDSAPQSAVQARDADDERRRHALWRIMLGDAVANSDGGFKRP</sequence>
<organism evidence="2 3">
    <name type="scientific">Staphylotrichum longicolle</name>
    <dbReference type="NCBI Taxonomy" id="669026"/>
    <lineage>
        <taxon>Eukaryota</taxon>
        <taxon>Fungi</taxon>
        <taxon>Dikarya</taxon>
        <taxon>Ascomycota</taxon>
        <taxon>Pezizomycotina</taxon>
        <taxon>Sordariomycetes</taxon>
        <taxon>Sordariomycetidae</taxon>
        <taxon>Sordariales</taxon>
        <taxon>Chaetomiaceae</taxon>
        <taxon>Staphylotrichum</taxon>
    </lineage>
</organism>
<dbReference type="PANTHER" id="PTHR24148">
    <property type="entry name" value="ANKYRIN REPEAT DOMAIN-CONTAINING PROTEIN 39 HOMOLOG-RELATED"/>
    <property type="match status" value="1"/>
</dbReference>
<comment type="caution">
    <text evidence="2">The sequence shown here is derived from an EMBL/GenBank/DDBJ whole genome shotgun (WGS) entry which is preliminary data.</text>
</comment>
<protein>
    <recommendedName>
        <fullName evidence="1">Heterokaryon incompatibility domain-containing protein</fullName>
    </recommendedName>
</protein>